<feature type="compositionally biased region" description="Pro residues" evidence="1">
    <location>
        <begin position="296"/>
        <end position="309"/>
    </location>
</feature>
<evidence type="ECO:0000313" key="4">
    <source>
        <dbReference type="Proteomes" id="UP000294933"/>
    </source>
</evidence>
<dbReference type="GO" id="GO:0006369">
    <property type="term" value="P:termination of RNA polymerase II transcription"/>
    <property type="evidence" value="ECO:0007669"/>
    <property type="project" value="InterPro"/>
</dbReference>
<gene>
    <name evidence="3" type="ORF">BD410DRAFT_779883</name>
</gene>
<dbReference type="GO" id="GO:0005849">
    <property type="term" value="C:mRNA cleavage factor complex"/>
    <property type="evidence" value="ECO:0007669"/>
    <property type="project" value="TreeGrafter"/>
</dbReference>
<dbReference type="InterPro" id="IPR045154">
    <property type="entry name" value="PCF11-like"/>
</dbReference>
<dbReference type="InterPro" id="IPR006569">
    <property type="entry name" value="CID_dom"/>
</dbReference>
<feature type="region of interest" description="Disordered" evidence="1">
    <location>
        <begin position="282"/>
        <end position="356"/>
    </location>
</feature>
<dbReference type="FunFam" id="1.25.40.90:FF:000016">
    <property type="entry name" value="mRNA cleavage factor complex component Pcf11"/>
    <property type="match status" value="1"/>
</dbReference>
<reference evidence="3 4" key="1">
    <citation type="submission" date="2018-06" db="EMBL/GenBank/DDBJ databases">
        <title>A transcriptomic atlas of mushroom development highlights an independent origin of complex multicellularity.</title>
        <authorList>
            <consortium name="DOE Joint Genome Institute"/>
            <person name="Krizsan K."/>
            <person name="Almasi E."/>
            <person name="Merenyi Z."/>
            <person name="Sahu N."/>
            <person name="Viragh M."/>
            <person name="Koszo T."/>
            <person name="Mondo S."/>
            <person name="Kiss B."/>
            <person name="Balint B."/>
            <person name="Kues U."/>
            <person name="Barry K."/>
            <person name="Hegedus J.C."/>
            <person name="Henrissat B."/>
            <person name="Johnson J."/>
            <person name="Lipzen A."/>
            <person name="Ohm R."/>
            <person name="Nagy I."/>
            <person name="Pangilinan J."/>
            <person name="Yan J."/>
            <person name="Xiong Y."/>
            <person name="Grigoriev I.V."/>
            <person name="Hibbett D.S."/>
            <person name="Nagy L.G."/>
        </authorList>
    </citation>
    <scope>NUCLEOTIDE SEQUENCE [LARGE SCALE GENOMIC DNA]</scope>
    <source>
        <strain evidence="3 4">SZMC22713</strain>
    </source>
</reference>
<feature type="compositionally biased region" description="Polar residues" evidence="1">
    <location>
        <begin position="656"/>
        <end position="668"/>
    </location>
</feature>
<dbReference type="GO" id="GO:0000993">
    <property type="term" value="F:RNA polymerase II complex binding"/>
    <property type="evidence" value="ECO:0007669"/>
    <property type="project" value="InterPro"/>
</dbReference>
<name>A0A4R5XGY7_9AGAM</name>
<dbReference type="SUPFAM" id="SSF48464">
    <property type="entry name" value="ENTH/VHS domain"/>
    <property type="match status" value="1"/>
</dbReference>
<dbReference type="GO" id="GO:0005737">
    <property type="term" value="C:cytoplasm"/>
    <property type="evidence" value="ECO:0007669"/>
    <property type="project" value="TreeGrafter"/>
</dbReference>
<dbReference type="InterPro" id="IPR047415">
    <property type="entry name" value="Pcf11_CID"/>
</dbReference>
<dbReference type="Gene3D" id="1.25.40.90">
    <property type="match status" value="1"/>
</dbReference>
<dbReference type="GO" id="GO:0003729">
    <property type="term" value="F:mRNA binding"/>
    <property type="evidence" value="ECO:0007669"/>
    <property type="project" value="InterPro"/>
</dbReference>
<feature type="region of interest" description="Disordered" evidence="1">
    <location>
        <begin position="634"/>
        <end position="676"/>
    </location>
</feature>
<dbReference type="Pfam" id="PF04818">
    <property type="entry name" value="CID"/>
    <property type="match status" value="1"/>
</dbReference>
<sequence length="676" mass="74337">MSVYQHHYSYGQMPYPPQGYPQPSHVPPPQPYPHYPPPQPTYYSDPSSFRRDYASRLAELTFNSRPIIQNLSMIAQDHTRFADIVAQCLEAHIRRVPPWIKLPAFYLLDAMSKNVYDPYAAKFSIFVASLFLDTYYEVDQATRSKMEEMLVTWRTGAPNGKELFGVAPQVKLERSIWGNAESSSAHNNFSRQAPATITKSQVLAELEVTLAQKDRLVHSNPYDSVSKNHVNVLHQLRNLVEAGVSQEELAQILAQLRTLGNEQAPSASVHAAPSGMPFNLNSISTSYPPSTSHTPYPAPNSLPPQPSHVPQPHAYMSYSQPSPFSDPRAYVSQPNEPLTSSAAASQQPSTTTTPAPVLSNISDLFNSLLKAGLVSSSSNSTPLGAGTVQSEGFRIEESEAAAEASREYAKDILAVKIKLTTSDMTRQRPRHVPFLYDRLPMQCKQCAFRFPEGVAGKKRMDDHLDMHFRQNRKATQNVGRGHSRSWFIGAESWTQDIDGTAGKGFTDPSQSNIKAAAEAANRDATIRASFVVVPAGDEAKNILCPVCKETLQSEFMEEDEEWVWRNAVRVKDKIYHATCHAEMAASSTLAAKLRTEAGLPVSRAVTPETVDSAIGTPPMNHTASSALLKVKVRASKSPTPDPIVSGVKRKAENDNPESFNESGGQTPPTKKVAIAL</sequence>
<accession>A0A4R5XGY7</accession>
<dbReference type="EMBL" id="ML170156">
    <property type="protein sequence ID" value="TDL29477.1"/>
    <property type="molecule type" value="Genomic_DNA"/>
</dbReference>
<dbReference type="STRING" id="50990.A0A4R5XGY7"/>
<dbReference type="InterPro" id="IPR054127">
    <property type="entry name" value="Pcf11_C"/>
</dbReference>
<dbReference type="AlphaFoldDB" id="A0A4R5XGY7"/>
<evidence type="ECO:0000259" key="2">
    <source>
        <dbReference type="PROSITE" id="PS51391"/>
    </source>
</evidence>
<feature type="compositionally biased region" description="Low complexity" evidence="1">
    <location>
        <begin position="339"/>
        <end position="356"/>
    </location>
</feature>
<dbReference type="VEuPathDB" id="FungiDB:BD410DRAFT_779883"/>
<protein>
    <recommendedName>
        <fullName evidence="2">CID domain-containing protein</fullName>
    </recommendedName>
</protein>
<dbReference type="SMART" id="SM00582">
    <property type="entry name" value="RPR"/>
    <property type="match status" value="1"/>
</dbReference>
<proteinExistence type="predicted"/>
<dbReference type="Pfam" id="PF21936">
    <property type="entry name" value="Pcf11_C"/>
    <property type="match status" value="1"/>
</dbReference>
<dbReference type="CDD" id="cd16982">
    <property type="entry name" value="CID_Pcf11"/>
    <property type="match status" value="1"/>
</dbReference>
<dbReference type="PROSITE" id="PS51391">
    <property type="entry name" value="CID"/>
    <property type="match status" value="1"/>
</dbReference>
<organism evidence="3 4">
    <name type="scientific">Rickenella mellea</name>
    <dbReference type="NCBI Taxonomy" id="50990"/>
    <lineage>
        <taxon>Eukaryota</taxon>
        <taxon>Fungi</taxon>
        <taxon>Dikarya</taxon>
        <taxon>Basidiomycota</taxon>
        <taxon>Agaricomycotina</taxon>
        <taxon>Agaricomycetes</taxon>
        <taxon>Hymenochaetales</taxon>
        <taxon>Rickenellaceae</taxon>
        <taxon>Rickenella</taxon>
    </lineage>
</organism>
<feature type="domain" description="CID" evidence="2">
    <location>
        <begin position="45"/>
        <end position="180"/>
    </location>
</feature>
<evidence type="ECO:0000313" key="3">
    <source>
        <dbReference type="EMBL" id="TDL29477.1"/>
    </source>
</evidence>
<dbReference type="Proteomes" id="UP000294933">
    <property type="component" value="Unassembled WGS sequence"/>
</dbReference>
<dbReference type="OrthoDB" id="2129491at2759"/>
<dbReference type="PANTHER" id="PTHR15921">
    <property type="entry name" value="PRE-MRNA CLEAVAGE COMPLEX II"/>
    <property type="match status" value="1"/>
</dbReference>
<feature type="compositionally biased region" description="Low complexity" evidence="1">
    <location>
        <begin position="282"/>
        <end position="295"/>
    </location>
</feature>
<dbReference type="InterPro" id="IPR008942">
    <property type="entry name" value="ENTH_VHS"/>
</dbReference>
<evidence type="ECO:0000256" key="1">
    <source>
        <dbReference type="SAM" id="MobiDB-lite"/>
    </source>
</evidence>
<keyword evidence="4" id="KW-1185">Reference proteome</keyword>
<dbReference type="PANTHER" id="PTHR15921:SF3">
    <property type="entry name" value="PRE-MRNA CLEAVAGE COMPLEX 2 PROTEIN PCF11"/>
    <property type="match status" value="1"/>
</dbReference>
<dbReference type="GO" id="GO:0031124">
    <property type="term" value="P:mRNA 3'-end processing"/>
    <property type="evidence" value="ECO:0007669"/>
    <property type="project" value="InterPro"/>
</dbReference>